<evidence type="ECO:0000313" key="3">
    <source>
        <dbReference type="Proteomes" id="UP001586593"/>
    </source>
</evidence>
<evidence type="ECO:0008006" key="4">
    <source>
        <dbReference type="Google" id="ProtNLM"/>
    </source>
</evidence>
<sequence length="259" mass="29492">MGKPGILYVTIEHAPTLSRVAFEDWYNNEHGPLRLQLPFITSGRRYRATDGESPPWMAVYDVTDLDHMKSPAYTDLAAQPSPREREVLKHIRSTRYFYEEELSAGSVNDTDRVPTFFMTLRMFLPKGASPADRDAMAADVHRWYLDEHVPLLEKIPGWLRSRRFRLAPAFHPDQDPHWLAIHEYRAAHGNGGPEFRYATSTVWRQRIMTDTTQERRNYLLHYQPSSSSPSPSPTAPGAPTASRATPTRAPPSWSSSTAS</sequence>
<proteinExistence type="predicted"/>
<accession>A0ABR3VE23</accession>
<protein>
    <recommendedName>
        <fullName evidence="4">EthD domain-containing protein</fullName>
    </recommendedName>
</protein>
<evidence type="ECO:0000256" key="1">
    <source>
        <dbReference type="SAM" id="MobiDB-lite"/>
    </source>
</evidence>
<evidence type="ECO:0000313" key="2">
    <source>
        <dbReference type="EMBL" id="KAL1840114.1"/>
    </source>
</evidence>
<dbReference type="Proteomes" id="UP001586593">
    <property type="component" value="Unassembled WGS sequence"/>
</dbReference>
<comment type="caution">
    <text evidence="2">The sequence shown here is derived from an EMBL/GenBank/DDBJ whole genome shotgun (WGS) entry which is preliminary data.</text>
</comment>
<dbReference type="EMBL" id="JAZHXJ010002244">
    <property type="protein sequence ID" value="KAL1840114.1"/>
    <property type="molecule type" value="Genomic_DNA"/>
</dbReference>
<gene>
    <name evidence="2" type="ORF">VTK73DRAFT_3842</name>
</gene>
<keyword evidence="3" id="KW-1185">Reference proteome</keyword>
<dbReference type="InterPro" id="IPR011008">
    <property type="entry name" value="Dimeric_a/b-barrel"/>
</dbReference>
<reference evidence="2 3" key="1">
    <citation type="journal article" date="2024" name="Commun. Biol.">
        <title>Comparative genomic analysis of thermophilic fungi reveals convergent evolutionary adaptations and gene losses.</title>
        <authorList>
            <person name="Steindorff A.S."/>
            <person name="Aguilar-Pontes M.V."/>
            <person name="Robinson A.J."/>
            <person name="Andreopoulos B."/>
            <person name="LaButti K."/>
            <person name="Kuo A."/>
            <person name="Mondo S."/>
            <person name="Riley R."/>
            <person name="Otillar R."/>
            <person name="Haridas S."/>
            <person name="Lipzen A."/>
            <person name="Grimwood J."/>
            <person name="Schmutz J."/>
            <person name="Clum A."/>
            <person name="Reid I.D."/>
            <person name="Moisan M.C."/>
            <person name="Butler G."/>
            <person name="Nguyen T.T.M."/>
            <person name="Dewar K."/>
            <person name="Conant G."/>
            <person name="Drula E."/>
            <person name="Henrissat B."/>
            <person name="Hansel C."/>
            <person name="Singer S."/>
            <person name="Hutchinson M.I."/>
            <person name="de Vries R.P."/>
            <person name="Natvig D.O."/>
            <person name="Powell A.J."/>
            <person name="Tsang A."/>
            <person name="Grigoriev I.V."/>
        </authorList>
    </citation>
    <scope>NUCLEOTIDE SEQUENCE [LARGE SCALE GENOMIC DNA]</scope>
    <source>
        <strain evidence="2 3">ATCC 24622</strain>
    </source>
</reference>
<feature type="region of interest" description="Disordered" evidence="1">
    <location>
        <begin position="219"/>
        <end position="259"/>
    </location>
</feature>
<feature type="compositionally biased region" description="Low complexity" evidence="1">
    <location>
        <begin position="237"/>
        <end position="252"/>
    </location>
</feature>
<name>A0ABR3VE23_9PEZI</name>
<dbReference type="SUPFAM" id="SSF54909">
    <property type="entry name" value="Dimeric alpha+beta barrel"/>
    <property type="match status" value="2"/>
</dbReference>
<organism evidence="2 3">
    <name type="scientific">Phialemonium thermophilum</name>
    <dbReference type="NCBI Taxonomy" id="223376"/>
    <lineage>
        <taxon>Eukaryota</taxon>
        <taxon>Fungi</taxon>
        <taxon>Dikarya</taxon>
        <taxon>Ascomycota</taxon>
        <taxon>Pezizomycotina</taxon>
        <taxon>Sordariomycetes</taxon>
        <taxon>Sordariomycetidae</taxon>
        <taxon>Cephalothecales</taxon>
        <taxon>Cephalothecaceae</taxon>
        <taxon>Phialemonium</taxon>
    </lineage>
</organism>